<proteinExistence type="predicted"/>
<name>A0A4Y2HBJ6_ARAVE</name>
<accession>A0A4Y2HBJ6</accession>
<evidence type="ECO:0000313" key="3">
    <source>
        <dbReference type="Proteomes" id="UP000499080"/>
    </source>
</evidence>
<dbReference type="AlphaFoldDB" id="A0A4Y2HBJ6"/>
<comment type="caution">
    <text evidence="2">The sequence shown here is derived from an EMBL/GenBank/DDBJ whole genome shotgun (WGS) entry which is preliminary data.</text>
</comment>
<evidence type="ECO:0000313" key="2">
    <source>
        <dbReference type="EMBL" id="GBM62654.1"/>
    </source>
</evidence>
<protein>
    <submittedName>
        <fullName evidence="2">Uncharacterized protein</fullName>
    </submittedName>
</protein>
<dbReference type="Proteomes" id="UP000499080">
    <property type="component" value="Unassembled WGS sequence"/>
</dbReference>
<gene>
    <name evidence="2" type="ORF">AVEN_257258_1</name>
</gene>
<feature type="region of interest" description="Disordered" evidence="1">
    <location>
        <begin position="1"/>
        <end position="21"/>
    </location>
</feature>
<dbReference type="EMBL" id="BGPR01001829">
    <property type="protein sequence ID" value="GBM62654.1"/>
    <property type="molecule type" value="Genomic_DNA"/>
</dbReference>
<sequence>MKPFDFKYGRKQETDDAKEESVIPVEEYEDEDFGFFSTRNESCEDGGSNLSRIFHDCFSTNLFVLIDSARKKAHYLYVCTIQEFDGVEYNMTGLRTTSLVKSKFVSKVNDKFVISKSQLTVIPLYHIFE</sequence>
<evidence type="ECO:0000256" key="1">
    <source>
        <dbReference type="SAM" id="MobiDB-lite"/>
    </source>
</evidence>
<keyword evidence="3" id="KW-1185">Reference proteome</keyword>
<organism evidence="2 3">
    <name type="scientific">Araneus ventricosus</name>
    <name type="common">Orbweaver spider</name>
    <name type="synonym">Epeira ventricosa</name>
    <dbReference type="NCBI Taxonomy" id="182803"/>
    <lineage>
        <taxon>Eukaryota</taxon>
        <taxon>Metazoa</taxon>
        <taxon>Ecdysozoa</taxon>
        <taxon>Arthropoda</taxon>
        <taxon>Chelicerata</taxon>
        <taxon>Arachnida</taxon>
        <taxon>Araneae</taxon>
        <taxon>Araneomorphae</taxon>
        <taxon>Entelegynae</taxon>
        <taxon>Araneoidea</taxon>
        <taxon>Araneidae</taxon>
        <taxon>Araneus</taxon>
    </lineage>
</organism>
<reference evidence="2 3" key="1">
    <citation type="journal article" date="2019" name="Sci. Rep.">
        <title>Orb-weaving spider Araneus ventricosus genome elucidates the spidroin gene catalogue.</title>
        <authorList>
            <person name="Kono N."/>
            <person name="Nakamura H."/>
            <person name="Ohtoshi R."/>
            <person name="Moran D.A.P."/>
            <person name="Shinohara A."/>
            <person name="Yoshida Y."/>
            <person name="Fujiwara M."/>
            <person name="Mori M."/>
            <person name="Tomita M."/>
            <person name="Arakawa K."/>
        </authorList>
    </citation>
    <scope>NUCLEOTIDE SEQUENCE [LARGE SCALE GENOMIC DNA]</scope>
</reference>